<dbReference type="GO" id="GO:0089720">
    <property type="term" value="F:caspase binding"/>
    <property type="evidence" value="ECO:0007669"/>
    <property type="project" value="TreeGrafter"/>
</dbReference>
<dbReference type="Ensembl" id="ENSPEMT00000033966.1">
    <property type="protein sequence ID" value="ENSPEMP00000035740.1"/>
    <property type="gene ID" value="ENSPEMG00000026130.1"/>
</dbReference>
<keyword evidence="3" id="KW-1185">Reference proteome</keyword>
<dbReference type="CDD" id="cd08325">
    <property type="entry name" value="CARD_CASP1-like"/>
    <property type="match status" value="1"/>
</dbReference>
<dbReference type="GeneTree" id="ENSGT00940000159114"/>
<dbReference type="InterPro" id="IPR001315">
    <property type="entry name" value="CARD"/>
</dbReference>
<dbReference type="GO" id="GO:0097169">
    <property type="term" value="C:AIM2 inflammasome complex"/>
    <property type="evidence" value="ECO:0007669"/>
    <property type="project" value="TreeGrafter"/>
</dbReference>
<evidence type="ECO:0000259" key="1">
    <source>
        <dbReference type="PROSITE" id="PS50209"/>
    </source>
</evidence>
<dbReference type="InterPro" id="IPR002398">
    <property type="entry name" value="Pept_C14"/>
</dbReference>
<dbReference type="PROSITE" id="PS50209">
    <property type="entry name" value="CARD"/>
    <property type="match status" value="1"/>
</dbReference>
<reference evidence="2" key="2">
    <citation type="submission" date="2025-08" db="UniProtKB">
        <authorList>
            <consortium name="Ensembl"/>
        </authorList>
    </citation>
    <scope>IDENTIFICATION</scope>
</reference>
<feature type="domain" description="CARD" evidence="1">
    <location>
        <begin position="1"/>
        <end position="80"/>
    </location>
</feature>
<dbReference type="GO" id="GO:0042981">
    <property type="term" value="P:regulation of apoptotic process"/>
    <property type="evidence" value="ECO:0007669"/>
    <property type="project" value="InterPro"/>
</dbReference>
<evidence type="ECO:0000313" key="2">
    <source>
        <dbReference type="Ensembl" id="ENSPEMP00000035740.1"/>
    </source>
</evidence>
<evidence type="ECO:0000313" key="3">
    <source>
        <dbReference type="Proteomes" id="UP000694547"/>
    </source>
</evidence>
<sequence>MADNILRAKRKQFICSVGAETINGLLDELLEKKVLNQGEMERIKAVNATVMDKARDLCDSVIKKGPLACQIFITYICNEDVYLAGRDRTSHSYLTLPFPQLVLFPQTGSFCVLIPMALT</sequence>
<dbReference type="GO" id="GO:0072557">
    <property type="term" value="C:IPAF inflammasome complex"/>
    <property type="evidence" value="ECO:0007669"/>
    <property type="project" value="TreeGrafter"/>
</dbReference>
<dbReference type="GO" id="GO:0004197">
    <property type="term" value="F:cysteine-type endopeptidase activity"/>
    <property type="evidence" value="ECO:0007669"/>
    <property type="project" value="InterPro"/>
</dbReference>
<accession>A0A8C8W4T2</accession>
<name>A0A8C8W4T2_PERMB</name>
<dbReference type="Pfam" id="PF00619">
    <property type="entry name" value="CARD"/>
    <property type="match status" value="1"/>
</dbReference>
<reference evidence="2 3" key="1">
    <citation type="submission" date="2018-10" db="EMBL/GenBank/DDBJ databases">
        <title>Improved assembly of the deer mouse Peromyscus maniculatus genome.</title>
        <authorList>
            <person name="Lassance J.-M."/>
            <person name="Hoekstra H.E."/>
        </authorList>
    </citation>
    <scope>NUCLEOTIDE SEQUENCE [LARGE SCALE GENOMIC DNA]</scope>
</reference>
<dbReference type="PANTHER" id="PTHR47901">
    <property type="entry name" value="CASPASE RECRUITMENT DOMAIN-CONTAINING PROTEIN 18"/>
    <property type="match status" value="1"/>
</dbReference>
<organism evidence="2 3">
    <name type="scientific">Peromyscus maniculatus bairdii</name>
    <name type="common">Prairie deer mouse</name>
    <dbReference type="NCBI Taxonomy" id="230844"/>
    <lineage>
        <taxon>Eukaryota</taxon>
        <taxon>Metazoa</taxon>
        <taxon>Chordata</taxon>
        <taxon>Craniata</taxon>
        <taxon>Vertebrata</taxon>
        <taxon>Euteleostomi</taxon>
        <taxon>Mammalia</taxon>
        <taxon>Eutheria</taxon>
        <taxon>Euarchontoglires</taxon>
        <taxon>Glires</taxon>
        <taxon>Rodentia</taxon>
        <taxon>Myomorpha</taxon>
        <taxon>Muroidea</taxon>
        <taxon>Cricetidae</taxon>
        <taxon>Neotominae</taxon>
        <taxon>Peromyscus</taxon>
    </lineage>
</organism>
<dbReference type="Proteomes" id="UP000694547">
    <property type="component" value="Chromosome 7"/>
</dbReference>
<dbReference type="GO" id="GO:0072559">
    <property type="term" value="C:NLRP3 inflammasome complex"/>
    <property type="evidence" value="ECO:0007669"/>
    <property type="project" value="TreeGrafter"/>
</dbReference>
<dbReference type="Gene3D" id="1.10.533.10">
    <property type="entry name" value="Death Domain, Fas"/>
    <property type="match status" value="1"/>
</dbReference>
<protein>
    <recommendedName>
        <fullName evidence="1">CARD domain-containing protein</fullName>
    </recommendedName>
</protein>
<reference evidence="2" key="3">
    <citation type="submission" date="2025-09" db="UniProtKB">
        <authorList>
            <consortium name="Ensembl"/>
        </authorList>
    </citation>
    <scope>IDENTIFICATION</scope>
</reference>
<dbReference type="SUPFAM" id="SSF47986">
    <property type="entry name" value="DEATH domain"/>
    <property type="match status" value="1"/>
</dbReference>
<dbReference type="InterPro" id="IPR011029">
    <property type="entry name" value="DEATH-like_dom_sf"/>
</dbReference>
<dbReference type="SMART" id="SM00114">
    <property type="entry name" value="CARD"/>
    <property type="match status" value="1"/>
</dbReference>
<dbReference type="PANTHER" id="PTHR47901:SF3">
    <property type="entry name" value="CASPASE-1"/>
    <property type="match status" value="1"/>
</dbReference>
<dbReference type="FunFam" id="1.10.533.10:FF:000031">
    <property type="entry name" value="Caspase 1, isoform CRA_b"/>
    <property type="match status" value="1"/>
</dbReference>
<dbReference type="GO" id="GO:0032651">
    <property type="term" value="P:regulation of interleukin-1 beta production"/>
    <property type="evidence" value="ECO:0007669"/>
    <property type="project" value="UniProtKB-ARBA"/>
</dbReference>
<dbReference type="GO" id="GO:0050727">
    <property type="term" value="P:regulation of inflammatory response"/>
    <property type="evidence" value="ECO:0007669"/>
    <property type="project" value="TreeGrafter"/>
</dbReference>
<proteinExistence type="predicted"/>
<dbReference type="AlphaFoldDB" id="A0A8C8W4T2"/>
<dbReference type="GO" id="GO:0006508">
    <property type="term" value="P:proteolysis"/>
    <property type="evidence" value="ECO:0007669"/>
    <property type="project" value="InterPro"/>
</dbReference>